<dbReference type="EMBL" id="KN833773">
    <property type="protein sequence ID" value="KIK20010.1"/>
    <property type="molecule type" value="Genomic_DNA"/>
</dbReference>
<dbReference type="Proteomes" id="UP000054018">
    <property type="component" value="Unassembled WGS sequence"/>
</dbReference>
<accession>A0A0C9Y5P1</accession>
<proteinExistence type="predicted"/>
<reference evidence="1 2" key="1">
    <citation type="submission" date="2014-04" db="EMBL/GenBank/DDBJ databases">
        <authorList>
            <consortium name="DOE Joint Genome Institute"/>
            <person name="Kuo A."/>
            <person name="Kohler A."/>
            <person name="Costa M.D."/>
            <person name="Nagy L.G."/>
            <person name="Floudas D."/>
            <person name="Copeland A."/>
            <person name="Barry K.W."/>
            <person name="Cichocki N."/>
            <person name="Veneault-Fourrey C."/>
            <person name="LaButti K."/>
            <person name="Lindquist E.A."/>
            <person name="Lipzen A."/>
            <person name="Lundell T."/>
            <person name="Morin E."/>
            <person name="Murat C."/>
            <person name="Sun H."/>
            <person name="Tunlid A."/>
            <person name="Henrissat B."/>
            <person name="Grigoriev I.V."/>
            <person name="Hibbett D.S."/>
            <person name="Martin F."/>
            <person name="Nordberg H.P."/>
            <person name="Cantor M.N."/>
            <person name="Hua S.X."/>
        </authorList>
    </citation>
    <scope>NUCLEOTIDE SEQUENCE [LARGE SCALE GENOMIC DNA]</scope>
    <source>
        <strain evidence="1 2">441</strain>
    </source>
</reference>
<reference evidence="2" key="2">
    <citation type="submission" date="2015-01" db="EMBL/GenBank/DDBJ databases">
        <title>Evolutionary Origins and Diversification of the Mycorrhizal Mutualists.</title>
        <authorList>
            <consortium name="DOE Joint Genome Institute"/>
            <consortium name="Mycorrhizal Genomics Consortium"/>
            <person name="Kohler A."/>
            <person name="Kuo A."/>
            <person name="Nagy L.G."/>
            <person name="Floudas D."/>
            <person name="Copeland A."/>
            <person name="Barry K.W."/>
            <person name="Cichocki N."/>
            <person name="Veneault-Fourrey C."/>
            <person name="LaButti K."/>
            <person name="Lindquist E.A."/>
            <person name="Lipzen A."/>
            <person name="Lundell T."/>
            <person name="Morin E."/>
            <person name="Murat C."/>
            <person name="Riley R."/>
            <person name="Ohm R."/>
            <person name="Sun H."/>
            <person name="Tunlid A."/>
            <person name="Henrissat B."/>
            <person name="Grigoriev I.V."/>
            <person name="Hibbett D.S."/>
            <person name="Martin F."/>
        </authorList>
    </citation>
    <scope>NUCLEOTIDE SEQUENCE [LARGE SCALE GENOMIC DNA]</scope>
    <source>
        <strain evidence="2">441</strain>
    </source>
</reference>
<dbReference type="AlphaFoldDB" id="A0A0C9Y5P1"/>
<gene>
    <name evidence="1" type="ORF">PISMIDRAFT_13275</name>
</gene>
<evidence type="ECO:0000313" key="2">
    <source>
        <dbReference type="Proteomes" id="UP000054018"/>
    </source>
</evidence>
<evidence type="ECO:0000313" key="1">
    <source>
        <dbReference type="EMBL" id="KIK20010.1"/>
    </source>
</evidence>
<sequence length="122" mass="13251">MPNVMVVAAASCNSRPQVAPLVEPPNPLLVSLIGAVNHLAGLVDCTMQPPEEHLSTKKQQAIHILEEEHGDLPIQQCILLLHLIGENDYIADILAVVNEEHQLTYIMDLLQKHGALSSHSGT</sequence>
<name>A0A0C9Y5P1_9AGAM</name>
<keyword evidence="2" id="KW-1185">Reference proteome</keyword>
<organism evidence="1 2">
    <name type="scientific">Pisolithus microcarpus 441</name>
    <dbReference type="NCBI Taxonomy" id="765257"/>
    <lineage>
        <taxon>Eukaryota</taxon>
        <taxon>Fungi</taxon>
        <taxon>Dikarya</taxon>
        <taxon>Basidiomycota</taxon>
        <taxon>Agaricomycotina</taxon>
        <taxon>Agaricomycetes</taxon>
        <taxon>Agaricomycetidae</taxon>
        <taxon>Boletales</taxon>
        <taxon>Sclerodermatineae</taxon>
        <taxon>Pisolithaceae</taxon>
        <taxon>Pisolithus</taxon>
    </lineage>
</organism>
<protein>
    <submittedName>
        <fullName evidence="1">Uncharacterized protein</fullName>
    </submittedName>
</protein>
<dbReference type="HOGENOM" id="CLU_2027669_0_0_1"/>
<dbReference type="OrthoDB" id="10494916at2759"/>